<accession>A0AAD7JPA7</accession>
<feature type="non-terminal residue" evidence="2">
    <location>
        <position position="602"/>
    </location>
</feature>
<name>A0AAD7JPA7_9AGAR</name>
<evidence type="ECO:0000313" key="2">
    <source>
        <dbReference type="EMBL" id="KAJ7767252.1"/>
    </source>
</evidence>
<dbReference type="AlphaFoldDB" id="A0AAD7JPA7"/>
<feature type="region of interest" description="Disordered" evidence="1">
    <location>
        <begin position="330"/>
        <end position="360"/>
    </location>
</feature>
<feature type="compositionally biased region" description="Acidic residues" evidence="1">
    <location>
        <begin position="330"/>
        <end position="351"/>
    </location>
</feature>
<reference evidence="2" key="1">
    <citation type="submission" date="2023-03" db="EMBL/GenBank/DDBJ databases">
        <title>Massive genome expansion in bonnet fungi (Mycena s.s.) driven by repeated elements and novel gene families across ecological guilds.</title>
        <authorList>
            <consortium name="Lawrence Berkeley National Laboratory"/>
            <person name="Harder C.B."/>
            <person name="Miyauchi S."/>
            <person name="Viragh M."/>
            <person name="Kuo A."/>
            <person name="Thoen E."/>
            <person name="Andreopoulos B."/>
            <person name="Lu D."/>
            <person name="Skrede I."/>
            <person name="Drula E."/>
            <person name="Henrissat B."/>
            <person name="Morin E."/>
            <person name="Kohler A."/>
            <person name="Barry K."/>
            <person name="LaButti K."/>
            <person name="Morin E."/>
            <person name="Salamov A."/>
            <person name="Lipzen A."/>
            <person name="Mereny Z."/>
            <person name="Hegedus B."/>
            <person name="Baldrian P."/>
            <person name="Stursova M."/>
            <person name="Weitz H."/>
            <person name="Taylor A."/>
            <person name="Grigoriev I.V."/>
            <person name="Nagy L.G."/>
            <person name="Martin F."/>
            <person name="Kauserud H."/>
        </authorList>
    </citation>
    <scope>NUCLEOTIDE SEQUENCE</scope>
    <source>
        <strain evidence="2">CBHHK182m</strain>
    </source>
</reference>
<comment type="caution">
    <text evidence="2">The sequence shown here is derived from an EMBL/GenBank/DDBJ whole genome shotgun (WGS) entry which is preliminary data.</text>
</comment>
<proteinExistence type="predicted"/>
<feature type="compositionally biased region" description="Acidic residues" evidence="1">
    <location>
        <begin position="431"/>
        <end position="449"/>
    </location>
</feature>
<feature type="region of interest" description="Disordered" evidence="1">
    <location>
        <begin position="425"/>
        <end position="473"/>
    </location>
</feature>
<dbReference type="EMBL" id="JARKIB010000022">
    <property type="protein sequence ID" value="KAJ7767252.1"/>
    <property type="molecule type" value="Genomic_DNA"/>
</dbReference>
<sequence>MWVINALSPQEIRDRLLGPNSVFRDKLARYLESAHRAEYFHGSRDAVITKRKVEPLPLDADSDEEIDLSSDYRPPTQTLPRAPPLPCVSKKCAHQCLDCIRRKKWWRNYRLQVDDLLVRSNVHTHFLSVEHQRAEDEKLKWRRSKRNKKEPNFKIRRERKGCLTRTGVCRARFPRDVFAVTEMAEDGHINVRHVEPMMNKVNPVLTYLNRCNSDVSSLLSGTAVKAVVSYVTDYISKLSLKSYQMFASVYDVFDKESELIGGSVRDKDNARHMMRKMVNSMSAKMEIGSPMASLYLLGNPDHYASHDYVPFAWRQYVQFVRAFWIQELKEEEEEEGEDEEDDLFGQGDDEERLPVGRTDGKFVPASSVDDYRFRPLEADSLNLYEWVQCHKKKKRTMKQRDHFEDNLLQDATAKAMRSSRHSKVIYNEEYPISDEEMLEDEPPDEEDEDATGKLGPSESNSVADGESDWETDDEEEVILGKQANKDKEKKPVQHAFLEDHPLYLSHSVSCDPENIYKIIPNFIGGAVPRSDKGDRAAYCMTMLTLFKPWRSPMDLKDRLSTWDQAFKEHNFGERQMELIKNFDVRYECNDARDDHFAQMKQK</sequence>
<evidence type="ECO:0000256" key="1">
    <source>
        <dbReference type="SAM" id="MobiDB-lite"/>
    </source>
</evidence>
<keyword evidence="3" id="KW-1185">Reference proteome</keyword>
<gene>
    <name evidence="2" type="ORF">B0H16DRAFT_1308832</name>
</gene>
<dbReference type="Proteomes" id="UP001215598">
    <property type="component" value="Unassembled WGS sequence"/>
</dbReference>
<protein>
    <submittedName>
        <fullName evidence="2">Uncharacterized protein</fullName>
    </submittedName>
</protein>
<organism evidence="2 3">
    <name type="scientific">Mycena metata</name>
    <dbReference type="NCBI Taxonomy" id="1033252"/>
    <lineage>
        <taxon>Eukaryota</taxon>
        <taxon>Fungi</taxon>
        <taxon>Dikarya</taxon>
        <taxon>Basidiomycota</taxon>
        <taxon>Agaricomycotina</taxon>
        <taxon>Agaricomycetes</taxon>
        <taxon>Agaricomycetidae</taxon>
        <taxon>Agaricales</taxon>
        <taxon>Marasmiineae</taxon>
        <taxon>Mycenaceae</taxon>
        <taxon>Mycena</taxon>
    </lineage>
</organism>
<evidence type="ECO:0000313" key="3">
    <source>
        <dbReference type="Proteomes" id="UP001215598"/>
    </source>
</evidence>